<gene>
    <name evidence="3" type="ORF">NEMBOFW57_000985</name>
</gene>
<dbReference type="Pfam" id="PF06985">
    <property type="entry name" value="HET"/>
    <property type="match status" value="1"/>
</dbReference>
<feature type="transmembrane region" description="Helical" evidence="1">
    <location>
        <begin position="104"/>
        <end position="125"/>
    </location>
</feature>
<keyword evidence="1" id="KW-1133">Transmembrane helix</keyword>
<accession>A0AAD4F568</accession>
<organism evidence="3 4">
    <name type="scientific">Staphylotrichum longicolle</name>
    <dbReference type="NCBI Taxonomy" id="669026"/>
    <lineage>
        <taxon>Eukaryota</taxon>
        <taxon>Fungi</taxon>
        <taxon>Dikarya</taxon>
        <taxon>Ascomycota</taxon>
        <taxon>Pezizomycotina</taxon>
        <taxon>Sordariomycetes</taxon>
        <taxon>Sordariomycetidae</taxon>
        <taxon>Sordariales</taxon>
        <taxon>Chaetomiaceae</taxon>
        <taxon>Staphylotrichum</taxon>
    </lineage>
</organism>
<reference evidence="3" key="1">
    <citation type="submission" date="2023-02" db="EMBL/GenBank/DDBJ databases">
        <authorList>
            <person name="Palmer J.M."/>
        </authorList>
    </citation>
    <scope>NUCLEOTIDE SEQUENCE</scope>
    <source>
        <strain evidence="3">FW57</strain>
    </source>
</reference>
<comment type="caution">
    <text evidence="3">The sequence shown here is derived from an EMBL/GenBank/DDBJ whole genome shotgun (WGS) entry which is preliminary data.</text>
</comment>
<dbReference type="AlphaFoldDB" id="A0AAD4F568"/>
<evidence type="ECO:0000259" key="2">
    <source>
        <dbReference type="Pfam" id="PF06985"/>
    </source>
</evidence>
<dbReference type="InterPro" id="IPR052895">
    <property type="entry name" value="HetReg/Transcr_Mod"/>
</dbReference>
<proteinExistence type="predicted"/>
<protein>
    <recommendedName>
        <fullName evidence="2">Heterokaryon incompatibility domain-containing protein</fullName>
    </recommendedName>
</protein>
<dbReference type="PANTHER" id="PTHR24148:SF73">
    <property type="entry name" value="HET DOMAIN PROTEIN (AFU_ORTHOLOGUE AFUA_8G01020)"/>
    <property type="match status" value="1"/>
</dbReference>
<dbReference type="EMBL" id="JAHCVI010000001">
    <property type="protein sequence ID" value="KAG7290978.1"/>
    <property type="molecule type" value="Genomic_DNA"/>
</dbReference>
<dbReference type="Proteomes" id="UP001197093">
    <property type="component" value="Unassembled WGS sequence"/>
</dbReference>
<sequence>MASPNRVSWTRLVNFEHPNVDFVIQGLSNALTYFAIHSWTTPPLLRALPLAVCGLFWPESSTARTVTGWIQAASVVWVGRIAWSEADILMPFGNDPLNTAHGPLVHVSVPIGLVCALNVAIYQLAKLFESIVMRMTLWGLQFRGRALLYLGSVFAAAVLTAPFMLPSCLDPRNPAGRVLSDLVRRFVVGPRLRRTKKRREALSTAFLGQGRQGFPGVSYTYSSLRSGNRIRLLEMVVDSSRKPAAASVDLVDFDLSSAPPYEALSYCWGDATETHHILLGHTLPTPLGITKSAYDALCAVTPLQGTKYVWIDSVCINQEAELEKQHQLPIMGDIYQGASLVTAHIPCRGDTAYAGLWVSCLAWSYSCGHFPAESETNTWHWQQSMMFSPDNLPFPRDNPGWQSLTDLIRNPIWGRAWIIQEVALARRWRLLYGDACMSLDALSWASNVYQAWEAGLEMRPKGLVSFRGDSERDCIRLYQEQRWRALIDGGRRPSLAENVIRFVSSESTEPEDKVHALLGISSGQGADFLKQKLQHDGPMTTRQLYTLIVQQALEAGSFRTFSISGTSQHSLMGLPSWVPDFSSVCTVVDTSTYHLSEQFSAGSSLQADYAISPDGSELRMRGVLLDHIHATSLSAMEPPAPDSVLSGRHAVDAARGAVDLGSAEFMARIFQSLLGPAHLVRHYIPDLYMDDTDPLEALCRTVLQNMDPREMEALDDSSLPGAKEALASMISVAEKAVEEGYDEQAVRDGTQGALEVGQMPEETRLLCHFLSFALIYRQVAVTQKGYLASVPWGTKEGDAVCVFQGSPVPCVLRPVGNGDEDKRYLFHGEAYVQGWMMQSKAMELEKTWFTMI</sequence>
<feature type="transmembrane region" description="Helical" evidence="1">
    <location>
        <begin position="146"/>
        <end position="165"/>
    </location>
</feature>
<evidence type="ECO:0000313" key="3">
    <source>
        <dbReference type="EMBL" id="KAG7290978.1"/>
    </source>
</evidence>
<dbReference type="PANTHER" id="PTHR24148">
    <property type="entry name" value="ANKYRIN REPEAT DOMAIN-CONTAINING PROTEIN 39 HOMOLOG-RELATED"/>
    <property type="match status" value="1"/>
</dbReference>
<evidence type="ECO:0000313" key="4">
    <source>
        <dbReference type="Proteomes" id="UP001197093"/>
    </source>
</evidence>
<name>A0AAD4F568_9PEZI</name>
<dbReference type="InterPro" id="IPR010730">
    <property type="entry name" value="HET"/>
</dbReference>
<dbReference type="Pfam" id="PF26639">
    <property type="entry name" value="Het-6_barrel"/>
    <property type="match status" value="1"/>
</dbReference>
<keyword evidence="1" id="KW-0812">Transmembrane</keyword>
<keyword evidence="1" id="KW-0472">Membrane</keyword>
<feature type="domain" description="Heterokaryon incompatibility" evidence="2">
    <location>
        <begin position="261"/>
        <end position="421"/>
    </location>
</feature>
<keyword evidence="4" id="KW-1185">Reference proteome</keyword>
<evidence type="ECO:0000256" key="1">
    <source>
        <dbReference type="SAM" id="Phobius"/>
    </source>
</evidence>